<evidence type="ECO:0000313" key="6">
    <source>
        <dbReference type="Proteomes" id="UP001172756"/>
    </source>
</evidence>
<dbReference type="PIRSF" id="PIRSF007542">
    <property type="entry name" value="UCP007542"/>
    <property type="match status" value="1"/>
</dbReference>
<evidence type="ECO:0000259" key="3">
    <source>
        <dbReference type="Pfam" id="PF10081"/>
    </source>
</evidence>
<sequence>MTAQTSDSTHSTHEAGATDERVRTRHERHLAGSRREKREARPGWTRPPRIFEPSFSGVGLVVGALFIGISLAPSLLPRIAPVQGIATAVSFMVGYGLGASAHAVWNYLEIPNLRGRAKTITISVLLALIAASLGLSVWSWVGRQNTIRHLFGMEDLSPTAWPIVIGVAVLMAAIILVVSRSLRTLFRWAGDLLDRWLPRRLAVTLAAGALLLLLWLLISGLLVRGFFAGANALFSPRDTTDKVGVEPVTSSLRSTGEGSDLQWDEMGRQGRSFLSSGPTADEIDDYTGGGALEPIRVYVGLKSAETLDERAQLVLDELVRTGAFDREVLIVGTTTGTGFLEPNAVDALEYLWNGDTAIAGLQYSYLPSWISLLADQAAVRETSQTSFRVIHDYWSSLPEDSRPQLYLYGLSLGSYGVEAVLNDIDIINEPIDGALLSGPPFVNLLHNQIERTRDEGSPAWMPVLSEGRTVRFTGSEDILDQPTAEWGETRIVYLQHGSDPVVFFTPTAFYRVPEYLVGERAPDVTDEMGWFPIITGWQLLLDMPAAGSVPEGFGHMYSSTENLQAWVGVTDPEGWSATDTADLAAYLEERRVAQQSLLEQLGD</sequence>
<feature type="transmembrane region" description="Helical" evidence="2">
    <location>
        <begin position="203"/>
        <end position="227"/>
    </location>
</feature>
<evidence type="ECO:0000256" key="2">
    <source>
        <dbReference type="SAM" id="Phobius"/>
    </source>
</evidence>
<feature type="compositionally biased region" description="Basic and acidic residues" evidence="1">
    <location>
        <begin position="29"/>
        <end position="41"/>
    </location>
</feature>
<dbReference type="Pfam" id="PF15420">
    <property type="entry name" value="Abhydrolase_9_N"/>
    <property type="match status" value="1"/>
</dbReference>
<dbReference type="EMBL" id="JAUHQB010000003">
    <property type="protein sequence ID" value="MDN4483166.1"/>
    <property type="molecule type" value="Genomic_DNA"/>
</dbReference>
<feature type="region of interest" description="Disordered" evidence="1">
    <location>
        <begin position="1"/>
        <end position="46"/>
    </location>
</feature>
<dbReference type="RefSeq" id="WP_301160092.1">
    <property type="nucleotide sequence ID" value="NZ_JAUHQB010000003.1"/>
</dbReference>
<dbReference type="InterPro" id="IPR012037">
    <property type="entry name" value="Alpha/beta-hydrolase_fam"/>
</dbReference>
<organism evidence="5 6">
    <name type="scientific">Demequina lignilytica</name>
    <dbReference type="NCBI Taxonomy" id="3051663"/>
    <lineage>
        <taxon>Bacteria</taxon>
        <taxon>Bacillati</taxon>
        <taxon>Actinomycetota</taxon>
        <taxon>Actinomycetes</taxon>
        <taxon>Micrococcales</taxon>
        <taxon>Demequinaceae</taxon>
        <taxon>Demequina</taxon>
    </lineage>
</organism>
<reference evidence="5 6" key="1">
    <citation type="submission" date="2023-06" db="EMBL/GenBank/DDBJ databases">
        <title>SYSU T0a273.</title>
        <authorList>
            <person name="Gao L."/>
            <person name="Fang B.-Z."/>
            <person name="Li W.-J."/>
        </authorList>
    </citation>
    <scope>NUCLEOTIDE SEQUENCE [LARGE SCALE GENOMIC DNA]</scope>
    <source>
        <strain evidence="5 6">SYSU T0a273</strain>
    </source>
</reference>
<keyword evidence="2" id="KW-0472">Membrane</keyword>
<feature type="domain" description="Alpha/beta-hydrolase N-terminal" evidence="4">
    <location>
        <begin position="71"/>
        <end position="278"/>
    </location>
</feature>
<dbReference type="AlphaFoldDB" id="A0AB35MHG8"/>
<proteinExistence type="predicted"/>
<dbReference type="InterPro" id="IPR027788">
    <property type="entry name" value="Alpha/beta-hydrolase_N_dom"/>
</dbReference>
<gene>
    <name evidence="5" type="ORF">QQ002_06405</name>
</gene>
<feature type="transmembrane region" description="Helical" evidence="2">
    <location>
        <begin position="82"/>
        <end position="108"/>
    </location>
</feature>
<keyword evidence="2" id="KW-1133">Transmembrane helix</keyword>
<evidence type="ECO:0000259" key="4">
    <source>
        <dbReference type="Pfam" id="PF15420"/>
    </source>
</evidence>
<feature type="transmembrane region" description="Helical" evidence="2">
    <location>
        <begin position="161"/>
        <end position="182"/>
    </location>
</feature>
<comment type="caution">
    <text evidence="5">The sequence shown here is derived from an EMBL/GenBank/DDBJ whole genome shotgun (WGS) entry which is preliminary data.</text>
</comment>
<dbReference type="InterPro" id="IPR027787">
    <property type="entry name" value="Alpha/beta-hydrolase_catalytic"/>
</dbReference>
<feature type="compositionally biased region" description="Basic and acidic residues" evidence="1">
    <location>
        <begin position="10"/>
        <end position="22"/>
    </location>
</feature>
<protein>
    <submittedName>
        <fullName evidence="5">Alpha/beta-hydrolase family protein</fullName>
    </submittedName>
</protein>
<feature type="transmembrane region" description="Helical" evidence="2">
    <location>
        <begin position="55"/>
        <end position="76"/>
    </location>
</feature>
<feature type="transmembrane region" description="Helical" evidence="2">
    <location>
        <begin position="120"/>
        <end position="141"/>
    </location>
</feature>
<evidence type="ECO:0000313" key="5">
    <source>
        <dbReference type="EMBL" id="MDN4483166.1"/>
    </source>
</evidence>
<accession>A0AB35MHG8</accession>
<dbReference type="Pfam" id="PF10081">
    <property type="entry name" value="Abhydrolase_9"/>
    <property type="match status" value="1"/>
</dbReference>
<keyword evidence="2" id="KW-0812">Transmembrane</keyword>
<feature type="domain" description="Alpha/beta-hydrolase catalytic" evidence="3">
    <location>
        <begin position="295"/>
        <end position="582"/>
    </location>
</feature>
<name>A0AB35MHG8_9MICO</name>
<dbReference type="Proteomes" id="UP001172756">
    <property type="component" value="Unassembled WGS sequence"/>
</dbReference>
<evidence type="ECO:0000256" key="1">
    <source>
        <dbReference type="SAM" id="MobiDB-lite"/>
    </source>
</evidence>